<dbReference type="AlphaFoldDB" id="I3D2Y0"/>
<sequence length="67" mass="7301">MANQTLIRGGILLIFFGGLTILIGGLSEMLADYLSVTIRLLHLLLWIAIFVGITLILVGAKSKGRQY</sequence>
<keyword evidence="3" id="KW-1185">Reference proteome</keyword>
<organism evidence="2 3">
    <name type="scientific">Candidatus Nitrosopumilus salarius BD31</name>
    <dbReference type="NCBI Taxonomy" id="859350"/>
    <lineage>
        <taxon>Archaea</taxon>
        <taxon>Nitrososphaerota</taxon>
        <taxon>Nitrososphaeria</taxon>
        <taxon>Nitrosopumilales</taxon>
        <taxon>Nitrosopumilaceae</taxon>
        <taxon>Nitrosopumilus</taxon>
    </lineage>
</organism>
<evidence type="ECO:0000313" key="3">
    <source>
        <dbReference type="Proteomes" id="UP000003423"/>
    </source>
</evidence>
<name>I3D2Y0_9ARCH</name>
<feature type="transmembrane region" description="Helical" evidence="1">
    <location>
        <begin position="12"/>
        <end position="31"/>
    </location>
</feature>
<accession>I3D2Y0</accession>
<reference evidence="2 3" key="1">
    <citation type="journal article" date="2012" name="J. Bacteriol.">
        <title>Genome sequence of "Candidatus Nitrosopumilus salaria" BD31, an ammonia-oxidizing archaeon from the San Francisco Bay estuary.</title>
        <authorList>
            <person name="Mosier A.C."/>
            <person name="Allen E.E."/>
            <person name="Kim M."/>
            <person name="Ferriera S."/>
            <person name="Francis C.A."/>
        </authorList>
    </citation>
    <scope>NUCLEOTIDE SEQUENCE [LARGE SCALE GENOMIC DNA]</scope>
    <source>
        <strain evidence="2 3">BD31</strain>
    </source>
</reference>
<comment type="caution">
    <text evidence="2">The sequence shown here is derived from an EMBL/GenBank/DDBJ whole genome shotgun (WGS) entry which is preliminary data.</text>
</comment>
<keyword evidence="1" id="KW-0472">Membrane</keyword>
<feature type="transmembrane region" description="Helical" evidence="1">
    <location>
        <begin position="43"/>
        <end position="60"/>
    </location>
</feature>
<dbReference type="EMBL" id="AEXL02000087">
    <property type="protein sequence ID" value="EIJ66073.1"/>
    <property type="molecule type" value="Genomic_DNA"/>
</dbReference>
<protein>
    <submittedName>
        <fullName evidence="2">Uncharacterized protein</fullName>
    </submittedName>
</protein>
<keyword evidence="1" id="KW-1133">Transmembrane helix</keyword>
<gene>
    <name evidence="2" type="ORF">BD31_I0559</name>
</gene>
<proteinExistence type="predicted"/>
<keyword evidence="1" id="KW-0812">Transmembrane</keyword>
<evidence type="ECO:0000256" key="1">
    <source>
        <dbReference type="SAM" id="Phobius"/>
    </source>
</evidence>
<dbReference type="RefSeq" id="WP_008298925.1">
    <property type="nucleotide sequence ID" value="NZ_AEXL02000087.1"/>
</dbReference>
<dbReference type="Proteomes" id="UP000003423">
    <property type="component" value="Unassembled WGS sequence"/>
</dbReference>
<dbReference type="PATRIC" id="fig|859350.6.peg.836"/>
<evidence type="ECO:0000313" key="2">
    <source>
        <dbReference type="EMBL" id="EIJ66073.1"/>
    </source>
</evidence>